<evidence type="ECO:0000259" key="9">
    <source>
        <dbReference type="PROSITE" id="PS50235"/>
    </source>
</evidence>
<dbReference type="EMBL" id="CT868679">
    <property type="protein sequence ID" value="CAK94734.1"/>
    <property type="molecule type" value="Genomic_DNA"/>
</dbReference>
<evidence type="ECO:0000256" key="3">
    <source>
        <dbReference type="ARBA" id="ARBA00012759"/>
    </source>
</evidence>
<comment type="similarity">
    <text evidence="2">Belongs to the peptidase C19 family.</text>
</comment>
<dbReference type="eggNOG" id="KOG1868">
    <property type="taxonomic scope" value="Eukaryota"/>
</dbReference>
<dbReference type="HOGENOM" id="CLU_008279_1_0_1"/>
<dbReference type="Proteomes" id="UP000000600">
    <property type="component" value="Unassembled WGS sequence"/>
</dbReference>
<dbReference type="GO" id="GO:0006508">
    <property type="term" value="P:proteolysis"/>
    <property type="evidence" value="ECO:0007669"/>
    <property type="project" value="UniProtKB-KW"/>
</dbReference>
<dbReference type="PANTHER" id="PTHR21646:SF24">
    <property type="entry name" value="UBIQUITIN CARBOXYL-TERMINAL HYDROLASE"/>
    <property type="match status" value="1"/>
</dbReference>
<feature type="region of interest" description="Disordered" evidence="8">
    <location>
        <begin position="463"/>
        <end position="484"/>
    </location>
</feature>
<dbReference type="InterPro" id="IPR001394">
    <property type="entry name" value="Peptidase_C19_UCH"/>
</dbReference>
<dbReference type="InterPro" id="IPR028889">
    <property type="entry name" value="USP"/>
</dbReference>
<dbReference type="CDD" id="cd02674">
    <property type="entry name" value="Peptidase_C19R"/>
    <property type="match status" value="1"/>
</dbReference>
<dbReference type="PROSITE" id="PS50235">
    <property type="entry name" value="USP_3"/>
    <property type="match status" value="1"/>
</dbReference>
<dbReference type="OMA" id="GHYISIC"/>
<evidence type="ECO:0000256" key="2">
    <source>
        <dbReference type="ARBA" id="ARBA00009085"/>
    </source>
</evidence>
<dbReference type="GO" id="GO:0004843">
    <property type="term" value="F:cysteine-type deubiquitinase activity"/>
    <property type="evidence" value="ECO:0007669"/>
    <property type="project" value="UniProtKB-EC"/>
</dbReference>
<dbReference type="STRING" id="5888.A0EHE3"/>
<feature type="domain" description="USP" evidence="9">
    <location>
        <begin position="70"/>
        <end position="450"/>
    </location>
</feature>
<organism evidence="10 11">
    <name type="scientific">Paramecium tetraurelia</name>
    <dbReference type="NCBI Taxonomy" id="5888"/>
    <lineage>
        <taxon>Eukaryota</taxon>
        <taxon>Sar</taxon>
        <taxon>Alveolata</taxon>
        <taxon>Ciliophora</taxon>
        <taxon>Intramacronucleata</taxon>
        <taxon>Oligohymenophorea</taxon>
        <taxon>Peniculida</taxon>
        <taxon>Parameciidae</taxon>
        <taxon>Paramecium</taxon>
    </lineage>
</organism>
<dbReference type="InterPro" id="IPR050185">
    <property type="entry name" value="Ub_carboxyl-term_hydrolase"/>
</dbReference>
<evidence type="ECO:0000256" key="6">
    <source>
        <dbReference type="ARBA" id="ARBA00022801"/>
    </source>
</evidence>
<evidence type="ECO:0000256" key="7">
    <source>
        <dbReference type="ARBA" id="ARBA00022807"/>
    </source>
</evidence>
<keyword evidence="7" id="KW-0788">Thiol protease</keyword>
<dbReference type="GeneID" id="5047892"/>
<dbReference type="InParanoid" id="A0EHE3"/>
<dbReference type="EC" id="3.4.19.12" evidence="3"/>
<dbReference type="PANTHER" id="PTHR21646">
    <property type="entry name" value="UBIQUITIN CARBOXYL-TERMINAL HYDROLASE"/>
    <property type="match status" value="1"/>
</dbReference>
<protein>
    <recommendedName>
        <fullName evidence="3">ubiquitinyl hydrolase 1</fullName>
        <ecNumber evidence="3">3.4.19.12</ecNumber>
    </recommendedName>
</protein>
<dbReference type="Pfam" id="PF00443">
    <property type="entry name" value="UCH"/>
    <property type="match status" value="1"/>
</dbReference>
<dbReference type="InterPro" id="IPR018200">
    <property type="entry name" value="USP_CS"/>
</dbReference>
<dbReference type="PROSITE" id="PS00973">
    <property type="entry name" value="USP_2"/>
    <property type="match status" value="1"/>
</dbReference>
<keyword evidence="6" id="KW-0378">Hydrolase</keyword>
<dbReference type="OrthoDB" id="292964at2759"/>
<evidence type="ECO:0000313" key="11">
    <source>
        <dbReference type="Proteomes" id="UP000000600"/>
    </source>
</evidence>
<evidence type="ECO:0000256" key="1">
    <source>
        <dbReference type="ARBA" id="ARBA00000707"/>
    </source>
</evidence>
<dbReference type="Gene3D" id="3.90.70.10">
    <property type="entry name" value="Cysteine proteinases"/>
    <property type="match status" value="1"/>
</dbReference>
<evidence type="ECO:0000313" key="10">
    <source>
        <dbReference type="EMBL" id="CAK94734.1"/>
    </source>
</evidence>
<dbReference type="InterPro" id="IPR038765">
    <property type="entry name" value="Papain-like_cys_pep_sf"/>
</dbReference>
<evidence type="ECO:0000256" key="8">
    <source>
        <dbReference type="SAM" id="MobiDB-lite"/>
    </source>
</evidence>
<dbReference type="RefSeq" id="XP_001462107.1">
    <property type="nucleotide sequence ID" value="XM_001462070.1"/>
</dbReference>
<keyword evidence="5" id="KW-0833">Ubl conjugation pathway</keyword>
<comment type="catalytic activity">
    <reaction evidence="1">
        <text>Thiol-dependent hydrolysis of ester, thioester, amide, peptide and isopeptide bonds formed by the C-terminal Gly of ubiquitin (a 76-residue protein attached to proteins as an intracellular targeting signal).</text>
        <dbReference type="EC" id="3.4.19.12"/>
    </reaction>
</comment>
<name>A0EHE3_PARTE</name>
<reference evidence="10 11" key="1">
    <citation type="journal article" date="2006" name="Nature">
        <title>Global trends of whole-genome duplications revealed by the ciliate Paramecium tetraurelia.</title>
        <authorList>
            <consortium name="Genoscope"/>
            <person name="Aury J.-M."/>
            <person name="Jaillon O."/>
            <person name="Duret L."/>
            <person name="Noel B."/>
            <person name="Jubin C."/>
            <person name="Porcel B.M."/>
            <person name="Segurens B."/>
            <person name="Daubin V."/>
            <person name="Anthouard V."/>
            <person name="Aiach N."/>
            <person name="Arnaiz O."/>
            <person name="Billaut A."/>
            <person name="Beisson J."/>
            <person name="Blanc I."/>
            <person name="Bouhouche K."/>
            <person name="Camara F."/>
            <person name="Duharcourt S."/>
            <person name="Guigo R."/>
            <person name="Gogendeau D."/>
            <person name="Katinka M."/>
            <person name="Keller A.-M."/>
            <person name="Kissmehl R."/>
            <person name="Klotz C."/>
            <person name="Koll F."/>
            <person name="Le Moue A."/>
            <person name="Lepere C."/>
            <person name="Malinsky S."/>
            <person name="Nowacki M."/>
            <person name="Nowak J.K."/>
            <person name="Plattner H."/>
            <person name="Poulain J."/>
            <person name="Ruiz F."/>
            <person name="Serrano V."/>
            <person name="Zagulski M."/>
            <person name="Dessen P."/>
            <person name="Betermier M."/>
            <person name="Weissenbach J."/>
            <person name="Scarpelli C."/>
            <person name="Schachter V."/>
            <person name="Sperling L."/>
            <person name="Meyer E."/>
            <person name="Cohen J."/>
            <person name="Wincker P."/>
        </authorList>
    </citation>
    <scope>NUCLEOTIDE SEQUENCE [LARGE SCALE GENOMIC DNA]</scope>
    <source>
        <strain evidence="10 11">Stock d4-2</strain>
    </source>
</reference>
<gene>
    <name evidence="10" type="ORF">GSPATT00027058001</name>
</gene>
<dbReference type="GO" id="GO:0016579">
    <property type="term" value="P:protein deubiquitination"/>
    <property type="evidence" value="ECO:0007669"/>
    <property type="project" value="InterPro"/>
</dbReference>
<evidence type="ECO:0000256" key="5">
    <source>
        <dbReference type="ARBA" id="ARBA00022786"/>
    </source>
</evidence>
<feature type="compositionally biased region" description="Polar residues" evidence="8">
    <location>
        <begin position="463"/>
        <end position="477"/>
    </location>
</feature>
<proteinExistence type="inferred from homology"/>
<keyword evidence="11" id="KW-1185">Reference proteome</keyword>
<keyword evidence="4" id="KW-0645">Protease</keyword>
<evidence type="ECO:0000256" key="4">
    <source>
        <dbReference type="ARBA" id="ARBA00022670"/>
    </source>
</evidence>
<accession>A0EHE3</accession>
<dbReference type="KEGG" id="ptm:GSPATT00027058001"/>
<dbReference type="AlphaFoldDB" id="A0EHE3"/>
<sequence length="602" mass="70649">MGSGAGKQLTIPVVYAESSHYLHANLKTTNKQKLKISDPYTKLQQGYHTIPLVMRKEDNQDGIKVIHGVVGLKNLGNTCYFNCAIHCLSHTQPLLDYMLSRVFEKEINKISKLGSRGQVTECFAQLLSDIWKDERSIGMSINQMSLSMDMQKKQKQYENWVDPLRNTRRDLKSDVNYQHIQLEQEDCQELLSYLLDMIHEDLNRCKKKEIIKEKDYIGEPREEWAAESWGEHLKINKSIVVDLFQGQLKSKVECKTCNYQSHKWEPFLFLNLPIKQQQQQQQQQQQKQQSFQSKSLGNSQLKQETICYLTECLDQFQQEETIQWKCPQCKETRDCKKGIRIWKLPNILIIHLKRFEFGSKQTGKITQKVNFPINDLNMSPYCNEQDNTIYNLYAVAQHHGSLQYGHYISICKHRVDNQWYMYNDDAVFKIQELEKAIVNEYAYVLFYQKQTDNIFRQTTTDPSCWPHNQSAKKQQNDVPPKDSSKLQTMTLMDYQDTEQKGQLDDNSPHNILNNSVKIEPINGQRRLFPHTNSREQNSRCQQVYRKSRPSVDHHSNNEQLTSITKLEEESCQIQYNNPQIGIDRKVQDKFKLCQLRAKGSRK</sequence>
<dbReference type="SUPFAM" id="SSF54001">
    <property type="entry name" value="Cysteine proteinases"/>
    <property type="match status" value="1"/>
</dbReference>